<dbReference type="SUPFAM" id="SSF53067">
    <property type="entry name" value="Actin-like ATPase domain"/>
    <property type="match status" value="2"/>
</dbReference>
<proteinExistence type="predicted"/>
<keyword evidence="1" id="KW-0547">Nucleotide-binding</keyword>
<dbReference type="Gene3D" id="3.30.420.40">
    <property type="match status" value="4"/>
</dbReference>
<gene>
    <name evidence="3" type="ORF">BVC71_09525</name>
</gene>
<accession>A0A251WXS7</accession>
<organism evidence="3 4">
    <name type="scientific">Marivivens niveibacter</name>
    <dbReference type="NCBI Taxonomy" id="1930667"/>
    <lineage>
        <taxon>Bacteria</taxon>
        <taxon>Pseudomonadati</taxon>
        <taxon>Pseudomonadota</taxon>
        <taxon>Alphaproteobacteria</taxon>
        <taxon>Rhodobacterales</taxon>
        <taxon>Paracoccaceae</taxon>
        <taxon>Marivivens group</taxon>
        <taxon>Marivivens</taxon>
    </lineage>
</organism>
<dbReference type="InterPro" id="IPR013126">
    <property type="entry name" value="Hsp_70_fam"/>
</dbReference>
<dbReference type="RefSeq" id="WP_086451431.1">
    <property type="nucleotide sequence ID" value="NZ_MSPP01000003.1"/>
</dbReference>
<dbReference type="EMBL" id="MSPP01000003">
    <property type="protein sequence ID" value="OUD08945.1"/>
    <property type="molecule type" value="Genomic_DNA"/>
</dbReference>
<dbReference type="PRINTS" id="PR00301">
    <property type="entry name" value="HEATSHOCK70"/>
</dbReference>
<reference evidence="3 4" key="1">
    <citation type="submission" date="2016-12" db="EMBL/GenBank/DDBJ databases">
        <title>The draft genome sequence of HSLHS2.</title>
        <authorList>
            <person name="Hu D."/>
            <person name="Wang L."/>
            <person name="Shao Z."/>
        </authorList>
    </citation>
    <scope>NUCLEOTIDE SEQUENCE [LARGE SCALE GENOMIC DNA]</scope>
    <source>
        <strain evidence="3">MCCC 1A06712</strain>
    </source>
</reference>
<keyword evidence="4" id="KW-1185">Reference proteome</keyword>
<keyword evidence="2" id="KW-0067">ATP-binding</keyword>
<sequence length="411" mass="43817">MTMTSLGIDFGTSNSAAAFVRDGQIVRVHFDGDQDTLPTAVFFPDSGDMQIGRAAATSLIEGEEGRYMRALKSVLGTSLFHEKRLIGGKRQTLADIVTQFLVRLRNGAIQRAGHEFDRVVSGRPVRFHHDPDRDARAEQDLRDCYLAAGFQTVEFLFEPEAAAIASAAQVTDQAVGVIVDIGGGTSDFTVFRNADTGPSVIASHGIRLGGTDFDQTVSLAHAMPLFGLGGELRRTLGDGLLPVPRAIYGDLSNWAMIPFLYTRETERMVDDLVKHAVEPEKLNRLSAVIQDRLGHDVAFAVERGKIAANSGVGAAAIDLGVVEKSLAAPVSAGSMNAALSGYRDDLRAAMYETLMKAQVAPQQVGYVVLVGGSSLMQFVQDEALAVIPQAKIIETNAFTAVVDGLAIAAAA</sequence>
<evidence type="ECO:0000256" key="2">
    <source>
        <dbReference type="ARBA" id="ARBA00022840"/>
    </source>
</evidence>
<dbReference type="OrthoDB" id="9807934at2"/>
<dbReference type="GO" id="GO:0005524">
    <property type="term" value="F:ATP binding"/>
    <property type="evidence" value="ECO:0007669"/>
    <property type="project" value="UniProtKB-KW"/>
</dbReference>
<evidence type="ECO:0000313" key="4">
    <source>
        <dbReference type="Proteomes" id="UP000194664"/>
    </source>
</evidence>
<evidence type="ECO:0000256" key="1">
    <source>
        <dbReference type="ARBA" id="ARBA00022741"/>
    </source>
</evidence>
<dbReference type="PANTHER" id="PTHR19375">
    <property type="entry name" value="HEAT SHOCK PROTEIN 70KDA"/>
    <property type="match status" value="1"/>
</dbReference>
<dbReference type="Gene3D" id="3.90.640.10">
    <property type="entry name" value="Actin, Chain A, domain 4"/>
    <property type="match status" value="1"/>
</dbReference>
<evidence type="ECO:0000313" key="3">
    <source>
        <dbReference type="EMBL" id="OUD08945.1"/>
    </source>
</evidence>
<dbReference type="InterPro" id="IPR043129">
    <property type="entry name" value="ATPase_NBD"/>
</dbReference>
<dbReference type="Proteomes" id="UP000194664">
    <property type="component" value="Unassembled WGS sequence"/>
</dbReference>
<comment type="caution">
    <text evidence="3">The sequence shown here is derived from an EMBL/GenBank/DDBJ whole genome shotgun (WGS) entry which is preliminary data.</text>
</comment>
<dbReference type="Pfam" id="PF00012">
    <property type="entry name" value="HSP70"/>
    <property type="match status" value="1"/>
</dbReference>
<protein>
    <submittedName>
        <fullName evidence="3">Hsp70 family protein</fullName>
    </submittedName>
</protein>
<dbReference type="GO" id="GO:0140662">
    <property type="term" value="F:ATP-dependent protein folding chaperone"/>
    <property type="evidence" value="ECO:0007669"/>
    <property type="project" value="InterPro"/>
</dbReference>
<name>A0A251WXS7_9RHOB</name>
<dbReference type="AlphaFoldDB" id="A0A251WXS7"/>